<dbReference type="EMBL" id="QKWH01000011">
    <property type="protein sequence ID" value="PZR52245.1"/>
    <property type="molecule type" value="Genomic_DNA"/>
</dbReference>
<proteinExistence type="predicted"/>
<accession>A0A2W5WWT1</accession>
<dbReference type="Proteomes" id="UP000248783">
    <property type="component" value="Unassembled WGS sequence"/>
</dbReference>
<dbReference type="AlphaFoldDB" id="A0A2W5WWT1"/>
<evidence type="ECO:0000313" key="2">
    <source>
        <dbReference type="Proteomes" id="UP000248783"/>
    </source>
</evidence>
<evidence type="ECO:0000313" key="1">
    <source>
        <dbReference type="EMBL" id="PZR52245.1"/>
    </source>
</evidence>
<organism evidence="1 2">
    <name type="scientific">Xylanimonas oleitrophica</name>
    <dbReference type="NCBI Taxonomy" id="2607479"/>
    <lineage>
        <taxon>Bacteria</taxon>
        <taxon>Bacillati</taxon>
        <taxon>Actinomycetota</taxon>
        <taxon>Actinomycetes</taxon>
        <taxon>Micrococcales</taxon>
        <taxon>Promicromonosporaceae</taxon>
        <taxon>Xylanimonas</taxon>
    </lineage>
</organism>
<sequence>MTFDADDLLAGPRGRRLCLALVVDADDGVREAVRDAAYELDPGRGTTVMRLGAGGHRHASRTPRVSPTDVARAIDAAGVPAVDARRLLLALAAAVDHARYWQPPDGEDVLAATPEVCAALRPVADAVVTSPHTRWWSAPCATAEQSAVRVSPYDADAAWPERGVVQAPVDGAARVLDAWRRATRRTEQRWPAERGVPLGEGTSGEWWSSPPHGLARTTRHVDGFGPASLWLAEDSYGPDAALVAAVTLPEGARVIEVDGPQEWADLCRRFPLEVTASRRHDWFRTTGRGEGRWVLPDWAAVAEVADGVHVSVAGYLATAGRAVPVADGVTSVPAGWSPDTTWWLRDVVEEGPAVGWRYDRERDAWAPARD</sequence>
<comment type="caution">
    <text evidence="1">The sequence shown here is derived from an EMBL/GenBank/DDBJ whole genome shotgun (WGS) entry which is preliminary data.</text>
</comment>
<protein>
    <submittedName>
        <fullName evidence="1">Uncharacterized protein</fullName>
    </submittedName>
</protein>
<keyword evidence="2" id="KW-1185">Reference proteome</keyword>
<name>A0A2W5WWT1_9MICO</name>
<dbReference type="RefSeq" id="WP_111251589.1">
    <property type="nucleotide sequence ID" value="NZ_QKWH01000011.1"/>
</dbReference>
<reference evidence="1 2" key="1">
    <citation type="submission" date="2018-06" db="EMBL/GenBank/DDBJ databases">
        <title>Whole genome sequencing of a novel hydrocarbon degrading bacterial strain, PW21 isolated from oil contaminated produced water sample.</title>
        <authorList>
            <person name="Nagkirti P."/>
            <person name="Shaikh A."/>
            <person name="Gowdaman V."/>
            <person name="Engineer A.E."/>
            <person name="Dagar S."/>
            <person name="Dhakephalkar P.K."/>
        </authorList>
    </citation>
    <scope>NUCLEOTIDE SEQUENCE [LARGE SCALE GENOMIC DNA]</scope>
    <source>
        <strain evidence="1 2">PW21</strain>
    </source>
</reference>
<gene>
    <name evidence="1" type="ORF">DNL40_12465</name>
</gene>